<dbReference type="InterPro" id="IPR005839">
    <property type="entry name" value="Methylthiotransferase"/>
</dbReference>
<name>A0ABN1PJW3_9ACTN</name>
<keyword evidence="5 10" id="KW-0819">tRNA processing</keyword>
<dbReference type="SMART" id="SM00729">
    <property type="entry name" value="Elp3"/>
    <property type="match status" value="1"/>
</dbReference>
<dbReference type="SFLD" id="SFLDS00029">
    <property type="entry name" value="Radical_SAM"/>
    <property type="match status" value="2"/>
</dbReference>
<dbReference type="PROSITE" id="PS51449">
    <property type="entry name" value="MTTASE_N"/>
    <property type="match status" value="1"/>
</dbReference>
<dbReference type="InterPro" id="IPR002792">
    <property type="entry name" value="TRAM_dom"/>
</dbReference>
<feature type="binding site" evidence="10">
    <location>
        <position position="181"/>
    </location>
    <ligand>
        <name>[4Fe-4S] cluster</name>
        <dbReference type="ChEBI" id="CHEBI:49883"/>
        <label>2</label>
        <note>4Fe-4S-S-AdoMet</note>
    </ligand>
</feature>
<dbReference type="InterPro" id="IPR006463">
    <property type="entry name" value="MiaB_methiolase"/>
</dbReference>
<evidence type="ECO:0000256" key="9">
    <source>
        <dbReference type="ARBA" id="ARBA00033765"/>
    </source>
</evidence>
<dbReference type="Pfam" id="PF00919">
    <property type="entry name" value="UPF0004"/>
    <property type="match status" value="1"/>
</dbReference>
<feature type="region of interest" description="Disordered" evidence="11">
    <location>
        <begin position="476"/>
        <end position="511"/>
    </location>
</feature>
<dbReference type="Proteomes" id="UP001501578">
    <property type="component" value="Unassembled WGS sequence"/>
</dbReference>
<dbReference type="PROSITE" id="PS01278">
    <property type="entry name" value="MTTASE_RADICAL"/>
    <property type="match status" value="1"/>
</dbReference>
<proteinExistence type="inferred from homology"/>
<dbReference type="PROSITE" id="PS50926">
    <property type="entry name" value="TRAM"/>
    <property type="match status" value="1"/>
</dbReference>
<dbReference type="EC" id="2.8.4.3" evidence="9 10"/>
<evidence type="ECO:0000256" key="2">
    <source>
        <dbReference type="ARBA" id="ARBA00022485"/>
    </source>
</evidence>
<feature type="binding site" evidence="10">
    <location>
        <position position="177"/>
    </location>
    <ligand>
        <name>[4Fe-4S] cluster</name>
        <dbReference type="ChEBI" id="CHEBI:49883"/>
        <label>2</label>
        <note>4Fe-4S-S-AdoMet</note>
    </ligand>
</feature>
<protein>
    <recommendedName>
        <fullName evidence="9 10">tRNA-2-methylthio-N(6)-dimethylallyladenosine synthase</fullName>
        <ecNumber evidence="9 10">2.8.4.3</ecNumber>
    </recommendedName>
    <alternativeName>
        <fullName evidence="10">(Dimethylallyl)adenosine tRNA methylthiotransferase MiaB</fullName>
    </alternativeName>
    <alternativeName>
        <fullName evidence="10">tRNA-i(6)A37 methylthiotransferase</fullName>
    </alternativeName>
</protein>
<keyword evidence="16" id="KW-1185">Reference proteome</keyword>
<dbReference type="Gene3D" id="3.40.50.12160">
    <property type="entry name" value="Methylthiotransferase, N-terminal domain"/>
    <property type="match status" value="1"/>
</dbReference>
<comment type="catalytic activity">
    <reaction evidence="10">
        <text>N(6)-dimethylallyladenosine(37) in tRNA + (sulfur carrier)-SH + AH2 + 2 S-adenosyl-L-methionine = 2-methylsulfanyl-N(6)-dimethylallyladenosine(37) in tRNA + (sulfur carrier)-H + 5'-deoxyadenosine + L-methionine + A + S-adenosyl-L-homocysteine + 2 H(+)</text>
        <dbReference type="Rhea" id="RHEA:37067"/>
        <dbReference type="Rhea" id="RHEA-COMP:10375"/>
        <dbReference type="Rhea" id="RHEA-COMP:10376"/>
        <dbReference type="Rhea" id="RHEA-COMP:14737"/>
        <dbReference type="Rhea" id="RHEA-COMP:14739"/>
        <dbReference type="ChEBI" id="CHEBI:13193"/>
        <dbReference type="ChEBI" id="CHEBI:15378"/>
        <dbReference type="ChEBI" id="CHEBI:17319"/>
        <dbReference type="ChEBI" id="CHEBI:17499"/>
        <dbReference type="ChEBI" id="CHEBI:29917"/>
        <dbReference type="ChEBI" id="CHEBI:57844"/>
        <dbReference type="ChEBI" id="CHEBI:57856"/>
        <dbReference type="ChEBI" id="CHEBI:59789"/>
        <dbReference type="ChEBI" id="CHEBI:64428"/>
        <dbReference type="ChEBI" id="CHEBI:74415"/>
        <dbReference type="ChEBI" id="CHEBI:74417"/>
        <dbReference type="EC" id="2.8.4.3"/>
    </reaction>
</comment>
<dbReference type="InterPro" id="IPR020612">
    <property type="entry name" value="Methylthiotransferase_CS"/>
</dbReference>
<evidence type="ECO:0000313" key="15">
    <source>
        <dbReference type="EMBL" id="GAA0928894.1"/>
    </source>
</evidence>
<feature type="domain" description="MTTase N-terminal" evidence="13">
    <location>
        <begin position="24"/>
        <end position="140"/>
    </location>
</feature>
<dbReference type="CDD" id="cd01335">
    <property type="entry name" value="Radical_SAM"/>
    <property type="match status" value="1"/>
</dbReference>
<evidence type="ECO:0000256" key="6">
    <source>
        <dbReference type="ARBA" id="ARBA00022723"/>
    </source>
</evidence>
<keyword evidence="10" id="KW-0963">Cytoplasm</keyword>
<keyword evidence="8 10" id="KW-0411">Iron-sulfur</keyword>
<feature type="domain" description="Radical SAM core" evidence="14">
    <location>
        <begin position="163"/>
        <end position="394"/>
    </location>
</feature>
<dbReference type="NCBIfam" id="TIGR00089">
    <property type="entry name" value="MiaB/RimO family radical SAM methylthiotransferase"/>
    <property type="match status" value="1"/>
</dbReference>
<organism evidence="15 16">
    <name type="scientific">Nonomuraea longicatena</name>
    <dbReference type="NCBI Taxonomy" id="83682"/>
    <lineage>
        <taxon>Bacteria</taxon>
        <taxon>Bacillati</taxon>
        <taxon>Actinomycetota</taxon>
        <taxon>Actinomycetes</taxon>
        <taxon>Streptosporangiales</taxon>
        <taxon>Streptosporangiaceae</taxon>
        <taxon>Nonomuraea</taxon>
    </lineage>
</organism>
<feature type="binding site" evidence="10">
    <location>
        <position position="184"/>
    </location>
    <ligand>
        <name>[4Fe-4S] cluster</name>
        <dbReference type="ChEBI" id="CHEBI:49883"/>
        <label>2</label>
        <note>4Fe-4S-S-AdoMet</note>
    </ligand>
</feature>
<dbReference type="PROSITE" id="PS51918">
    <property type="entry name" value="RADICAL_SAM"/>
    <property type="match status" value="1"/>
</dbReference>
<evidence type="ECO:0000256" key="8">
    <source>
        <dbReference type="ARBA" id="ARBA00023014"/>
    </source>
</evidence>
<sequence>MGNAQARDATTLELAMTVTQEGARTYQVRTYGCQMNVHDSERLSGLLEDAGYVRAADDDTADVVVFNTCAVRENADNRLYGNLGHLRPAKVRNPRMQIAVGGCLAQKDQGEIVRKAPWVDVVFGTHNIGSLPVLLERARVAGEAQVELKESLEVFPSTLPTKRESAYAAWVAISVGCNNTCTFCIVPSLRGKEKDRRPGEVLSEVQTLVDQGVLEVTLLGQNVNTYGVEFGDRLAFGKLLRACGDIAGLERVRFTSPHPAAFTDDVIAAMAETPNVMHQLHMPLQSGSDRVLKAMRRSYRAERYLGIISRVRAAMPDAAISTDIIVGFPGETEEDFQGTLDVVRESRFANAFTFQYSIRPGTPAATMADQVPKEVVQERYERLVALQEEISWEENKKQVGRTLEVLVAEGEGRKDAATLRLSGRAADNRLVHFTAGDGVRPRPGDMVTVEVTYAAPHHLVADGEVLSLRRTRAGEAWEARQGAPSGGGGVSLGMPTVGRPAPLPPSGCAAH</sequence>
<evidence type="ECO:0000256" key="4">
    <source>
        <dbReference type="ARBA" id="ARBA00022691"/>
    </source>
</evidence>
<dbReference type="SFLD" id="SFLDG01082">
    <property type="entry name" value="B12-binding_domain_containing"/>
    <property type="match status" value="1"/>
</dbReference>
<evidence type="ECO:0000256" key="1">
    <source>
        <dbReference type="ARBA" id="ARBA00003234"/>
    </source>
</evidence>
<comment type="subcellular location">
    <subcellularLocation>
        <location evidence="10">Cytoplasm</location>
    </subcellularLocation>
</comment>
<keyword evidence="2 10" id="KW-0004">4Fe-4S</keyword>
<accession>A0ABN1PJW3</accession>
<dbReference type="SFLD" id="SFLDF00273">
    <property type="entry name" value="(dimethylallyl)adenosine_tRNA"/>
    <property type="match status" value="1"/>
</dbReference>
<dbReference type="InterPro" id="IPR058240">
    <property type="entry name" value="rSAM_sf"/>
</dbReference>
<dbReference type="InterPro" id="IPR038135">
    <property type="entry name" value="Methylthiotransferase_N_sf"/>
</dbReference>
<dbReference type="InterPro" id="IPR023404">
    <property type="entry name" value="rSAM_horseshoe"/>
</dbReference>
<keyword evidence="6 10" id="KW-0479">Metal-binding</keyword>
<evidence type="ECO:0000313" key="16">
    <source>
        <dbReference type="Proteomes" id="UP001501578"/>
    </source>
</evidence>
<dbReference type="EMBL" id="BAAAHQ010000015">
    <property type="protein sequence ID" value="GAA0928894.1"/>
    <property type="molecule type" value="Genomic_DNA"/>
</dbReference>
<feature type="binding site" evidence="10">
    <location>
        <position position="69"/>
    </location>
    <ligand>
        <name>[4Fe-4S] cluster</name>
        <dbReference type="ChEBI" id="CHEBI:49883"/>
        <label>1</label>
    </ligand>
</feature>
<dbReference type="PANTHER" id="PTHR43020">
    <property type="entry name" value="CDK5 REGULATORY SUBUNIT-ASSOCIATED PROTEIN 1"/>
    <property type="match status" value="1"/>
</dbReference>
<gene>
    <name evidence="10 15" type="primary">miaB</name>
    <name evidence="15" type="ORF">GCM10009560_32310</name>
</gene>
<evidence type="ECO:0000256" key="10">
    <source>
        <dbReference type="HAMAP-Rule" id="MF_01864"/>
    </source>
</evidence>
<evidence type="ECO:0000256" key="7">
    <source>
        <dbReference type="ARBA" id="ARBA00023004"/>
    </source>
</evidence>
<keyword evidence="7 10" id="KW-0408">Iron</keyword>
<dbReference type="HAMAP" id="MF_01864">
    <property type="entry name" value="tRNA_metthiotr_MiaB"/>
    <property type="match status" value="1"/>
</dbReference>
<comment type="subunit">
    <text evidence="10">Monomer.</text>
</comment>
<dbReference type="NCBIfam" id="TIGR01574">
    <property type="entry name" value="miaB-methiolase"/>
    <property type="match status" value="1"/>
</dbReference>
<evidence type="ECO:0000256" key="5">
    <source>
        <dbReference type="ARBA" id="ARBA00022694"/>
    </source>
</evidence>
<keyword evidence="4 10" id="KW-0949">S-adenosyl-L-methionine</keyword>
<comment type="caution">
    <text evidence="15">The sequence shown here is derived from an EMBL/GenBank/DDBJ whole genome shotgun (WGS) entry which is preliminary data.</text>
</comment>
<dbReference type="Gene3D" id="3.80.30.20">
    <property type="entry name" value="tm_1862 like domain"/>
    <property type="match status" value="1"/>
</dbReference>
<evidence type="ECO:0000259" key="12">
    <source>
        <dbReference type="PROSITE" id="PS50926"/>
    </source>
</evidence>
<comment type="similarity">
    <text evidence="10">Belongs to the methylthiotransferase family. MiaB subfamily.</text>
</comment>
<feature type="domain" description="TRAM" evidence="12">
    <location>
        <begin position="396"/>
        <end position="465"/>
    </location>
</feature>
<dbReference type="InterPro" id="IPR006638">
    <property type="entry name" value="Elp3/MiaA/NifB-like_rSAM"/>
</dbReference>
<comment type="cofactor">
    <cofactor evidence="10">
        <name>[4Fe-4S] cluster</name>
        <dbReference type="ChEBI" id="CHEBI:49883"/>
    </cofactor>
    <text evidence="10">Binds 2 [4Fe-4S] clusters. One cluster is coordinated with 3 cysteines and an exchangeable S-adenosyl-L-methionine.</text>
</comment>
<keyword evidence="3 10" id="KW-0808">Transferase</keyword>
<evidence type="ECO:0000256" key="11">
    <source>
        <dbReference type="SAM" id="MobiDB-lite"/>
    </source>
</evidence>
<comment type="function">
    <text evidence="1 10">Catalyzes the methylthiolation of N6-(dimethylallyl)adenosine (i(6)A), leading to the formation of 2-methylthio-N6-(dimethylallyl)adenosine (ms(2)i(6)A) at position 37 in tRNAs that read codons beginning with uridine.</text>
</comment>
<feature type="binding site" evidence="10">
    <location>
        <position position="33"/>
    </location>
    <ligand>
        <name>[4Fe-4S] cluster</name>
        <dbReference type="ChEBI" id="CHEBI:49883"/>
        <label>1</label>
    </ligand>
</feature>
<feature type="binding site" evidence="10">
    <location>
        <position position="103"/>
    </location>
    <ligand>
        <name>[4Fe-4S] cluster</name>
        <dbReference type="ChEBI" id="CHEBI:49883"/>
        <label>1</label>
    </ligand>
</feature>
<evidence type="ECO:0000259" key="14">
    <source>
        <dbReference type="PROSITE" id="PS51918"/>
    </source>
</evidence>
<dbReference type="SFLD" id="SFLDG01061">
    <property type="entry name" value="methylthiotransferase"/>
    <property type="match status" value="1"/>
</dbReference>
<reference evidence="15 16" key="1">
    <citation type="journal article" date="2019" name="Int. J. Syst. Evol. Microbiol.">
        <title>The Global Catalogue of Microorganisms (GCM) 10K type strain sequencing project: providing services to taxonomists for standard genome sequencing and annotation.</title>
        <authorList>
            <consortium name="The Broad Institute Genomics Platform"/>
            <consortium name="The Broad Institute Genome Sequencing Center for Infectious Disease"/>
            <person name="Wu L."/>
            <person name="Ma J."/>
        </authorList>
    </citation>
    <scope>NUCLEOTIDE SEQUENCE [LARGE SCALE GENOMIC DNA]</scope>
    <source>
        <strain evidence="15 16">JCM 11136</strain>
    </source>
</reference>
<dbReference type="PANTHER" id="PTHR43020:SF2">
    <property type="entry name" value="MITOCHONDRIAL TRNA METHYLTHIOTRANSFERASE CDK5RAP1"/>
    <property type="match status" value="1"/>
</dbReference>
<dbReference type="InterPro" id="IPR013848">
    <property type="entry name" value="Methylthiotransferase_N"/>
</dbReference>
<dbReference type="SUPFAM" id="SSF102114">
    <property type="entry name" value="Radical SAM enzymes"/>
    <property type="match status" value="1"/>
</dbReference>
<dbReference type="Pfam" id="PF04055">
    <property type="entry name" value="Radical_SAM"/>
    <property type="match status" value="1"/>
</dbReference>
<evidence type="ECO:0000256" key="3">
    <source>
        <dbReference type="ARBA" id="ARBA00022679"/>
    </source>
</evidence>
<evidence type="ECO:0000259" key="13">
    <source>
        <dbReference type="PROSITE" id="PS51449"/>
    </source>
</evidence>
<dbReference type="InterPro" id="IPR007197">
    <property type="entry name" value="rSAM"/>
</dbReference>